<dbReference type="VEuPathDB" id="FungiDB:PHYBLDRAFT_167533"/>
<dbReference type="Proteomes" id="UP000077315">
    <property type="component" value="Unassembled WGS sequence"/>
</dbReference>
<accession>A0A162NGU6</accession>
<name>A0A162NGU6_PHYB8</name>
<dbReference type="RefSeq" id="XP_018292148.1">
    <property type="nucleotide sequence ID" value="XM_018435663.1"/>
</dbReference>
<proteinExistence type="predicted"/>
<dbReference type="InParanoid" id="A0A162NGU6"/>
<dbReference type="GeneID" id="28996569"/>
<dbReference type="EMBL" id="KV440979">
    <property type="protein sequence ID" value="OAD74108.1"/>
    <property type="molecule type" value="Genomic_DNA"/>
</dbReference>
<keyword evidence="2" id="KW-1185">Reference proteome</keyword>
<dbReference type="OrthoDB" id="2282250at2759"/>
<evidence type="ECO:0000313" key="1">
    <source>
        <dbReference type="EMBL" id="OAD74108.1"/>
    </source>
</evidence>
<gene>
    <name evidence="1" type="ORF">PHYBLDRAFT_167533</name>
</gene>
<dbReference type="AlphaFoldDB" id="A0A162NGU6"/>
<reference evidence="2" key="1">
    <citation type="submission" date="2015-06" db="EMBL/GenBank/DDBJ databases">
        <title>Expansion of signal transduction pathways in fungi by whole-genome duplication.</title>
        <authorList>
            <consortium name="DOE Joint Genome Institute"/>
            <person name="Corrochano L.M."/>
            <person name="Kuo A."/>
            <person name="Marcet-Houben M."/>
            <person name="Polaino S."/>
            <person name="Salamov A."/>
            <person name="Villalobos J.M."/>
            <person name="Alvarez M.I."/>
            <person name="Avalos J."/>
            <person name="Benito E.P."/>
            <person name="Benoit I."/>
            <person name="Burger G."/>
            <person name="Camino L.P."/>
            <person name="Canovas D."/>
            <person name="Cerda-Olmedo E."/>
            <person name="Cheng J.-F."/>
            <person name="Dominguez A."/>
            <person name="Elias M."/>
            <person name="Eslava A.P."/>
            <person name="Glaser F."/>
            <person name="Grimwood J."/>
            <person name="Gutierrez G."/>
            <person name="Heitman J."/>
            <person name="Henrissat B."/>
            <person name="Iturriaga E.A."/>
            <person name="Lang B.F."/>
            <person name="Lavin J.L."/>
            <person name="Lee S."/>
            <person name="Li W."/>
            <person name="Lindquist E."/>
            <person name="Lopez-Garcia S."/>
            <person name="Luque E.M."/>
            <person name="Marcos A.T."/>
            <person name="Martin J."/>
            <person name="McCluskey K."/>
            <person name="Medina H.R."/>
            <person name="Miralles-Duran A."/>
            <person name="Miyazaki A."/>
            <person name="Munoz-Torres E."/>
            <person name="Oguiza J.A."/>
            <person name="Ohm R."/>
            <person name="Olmedo M."/>
            <person name="Orejas M."/>
            <person name="Ortiz-Castellanos L."/>
            <person name="Pisabarro A.G."/>
            <person name="Rodriguez-Romero J."/>
            <person name="Ruiz-Herrera J."/>
            <person name="Ruiz-Vazquez R."/>
            <person name="Sanz C."/>
            <person name="Schackwitz W."/>
            <person name="Schmutz J."/>
            <person name="Shahriari M."/>
            <person name="Shelest E."/>
            <person name="Silva-Franco F."/>
            <person name="Soanes D."/>
            <person name="Syed K."/>
            <person name="Tagua V.G."/>
            <person name="Talbot N.J."/>
            <person name="Thon M."/>
            <person name="De vries R.P."/>
            <person name="Wiebenga A."/>
            <person name="Yadav J.S."/>
            <person name="Braun E.L."/>
            <person name="Baker S."/>
            <person name="Garre V."/>
            <person name="Horwitz B."/>
            <person name="Torres-Martinez S."/>
            <person name="Idnurm A."/>
            <person name="Herrera-Estrella A."/>
            <person name="Gabaldon T."/>
            <person name="Grigoriev I.V."/>
        </authorList>
    </citation>
    <scope>NUCLEOTIDE SEQUENCE [LARGE SCALE GENOMIC DNA]</scope>
    <source>
        <strain evidence="2">NRRL 1555(-)</strain>
    </source>
</reference>
<organism evidence="1 2">
    <name type="scientific">Phycomyces blakesleeanus (strain ATCC 8743b / DSM 1359 / FGSC 10004 / NBRC 33097 / NRRL 1555)</name>
    <dbReference type="NCBI Taxonomy" id="763407"/>
    <lineage>
        <taxon>Eukaryota</taxon>
        <taxon>Fungi</taxon>
        <taxon>Fungi incertae sedis</taxon>
        <taxon>Mucoromycota</taxon>
        <taxon>Mucoromycotina</taxon>
        <taxon>Mucoromycetes</taxon>
        <taxon>Mucorales</taxon>
        <taxon>Phycomycetaceae</taxon>
        <taxon>Phycomyces</taxon>
    </lineage>
</organism>
<sequence length="394" mass="45215">MGVSNPFFWRHCLFTSFLKLRRQRVRQIECKNPIPEELLQYKLPGDYIPGTDQISKFVAKNQFTIDLITTSLLSVPAGTYTTGDSMFIDGTECDTFYLPRSTELVNLSFLFVGSFVLKRVVEIQHTMTHVFMCRAVQYCLNVYRRFHIFPILLIVCTSKTESKALGELFKPIQNKSYLLETPCCHFATNCFMLTKQSINPFIDNLDINALDPLVAFAHFLTSGQQSIISIDRWDDPTVTKLYLVAMEMVKKDREAENDKVEALQTICQATQIQFEKILSTIFDNPKQAQRYADAGRHYSASLKRKYDAMKQGSSNTPPEATTPMELSKVFDGASCSTNFKNEKLVVFVNTWKQNNNGRMNWSACWEEGKKKGLFTEYSNSHSLKNIYHKMKNDS</sequence>
<evidence type="ECO:0000313" key="2">
    <source>
        <dbReference type="Proteomes" id="UP000077315"/>
    </source>
</evidence>
<protein>
    <submittedName>
        <fullName evidence="1">Uncharacterized protein</fullName>
    </submittedName>
</protein>